<evidence type="ECO:0000313" key="2">
    <source>
        <dbReference type="EMBL" id="MBC1301975.1"/>
    </source>
</evidence>
<proteinExistence type="predicted"/>
<gene>
    <name evidence="2" type="ORF">GNE12_08600</name>
</gene>
<dbReference type="EMBL" id="JACKZP010000023">
    <property type="protein sequence ID" value="MBC1301975.1"/>
    <property type="molecule type" value="Genomic_DNA"/>
</dbReference>
<dbReference type="Proteomes" id="UP000570851">
    <property type="component" value="Unassembled WGS sequence"/>
</dbReference>
<protein>
    <submittedName>
        <fullName evidence="2">Uncharacterized protein</fullName>
    </submittedName>
</protein>
<reference evidence="2 3" key="1">
    <citation type="submission" date="2019-11" db="EMBL/GenBank/DDBJ databases">
        <title>Comparison of genomes from free-living endosymbiotic cyanobacteria isolated from Azolla.</title>
        <authorList>
            <person name="Thiel T."/>
            <person name="Pratte B."/>
        </authorList>
    </citation>
    <scope>NUCLEOTIDE SEQUENCE [LARGE SCALE GENOMIC DNA]</scope>
    <source>
        <strain evidence="2 3">N2B</strain>
    </source>
</reference>
<dbReference type="GeneID" id="58722611"/>
<evidence type="ECO:0000313" key="3">
    <source>
        <dbReference type="Proteomes" id="UP000570851"/>
    </source>
</evidence>
<keyword evidence="3" id="KW-1185">Reference proteome</keyword>
<dbReference type="RefSeq" id="WP_011321690.1">
    <property type="nucleotide sequence ID" value="NZ_JACKZP010000023.1"/>
</dbReference>
<feature type="region of interest" description="Disordered" evidence="1">
    <location>
        <begin position="37"/>
        <end position="150"/>
    </location>
</feature>
<organism evidence="2 3">
    <name type="scientific">Trichormus variabilis N2B</name>
    <dbReference type="NCBI Taxonomy" id="2681315"/>
    <lineage>
        <taxon>Bacteria</taxon>
        <taxon>Bacillati</taxon>
        <taxon>Cyanobacteriota</taxon>
        <taxon>Cyanophyceae</taxon>
        <taxon>Nostocales</taxon>
        <taxon>Nostocaceae</taxon>
        <taxon>Trichormus</taxon>
    </lineage>
</organism>
<name>A0ABR6S6I6_ANAVA</name>
<evidence type="ECO:0000256" key="1">
    <source>
        <dbReference type="SAM" id="MobiDB-lite"/>
    </source>
</evidence>
<comment type="caution">
    <text evidence="2">The sequence shown here is derived from an EMBL/GenBank/DDBJ whole genome shotgun (WGS) entry which is preliminary data.</text>
</comment>
<sequence>MFGFIKKIIAGILSFLTGLIGGKKGGSYYLELKEDTTDEKATIPAPKAAPAESNGTKAAVKAEAPPATEKSLAPTPAKVAKVEASKNGKNGKTAPAEPEKAPVAKTTKPSETTFAPKYLAPSGSGANGRRRPGANMSSYLDMASQVKTPG</sequence>
<accession>A0ABR6S6I6</accession>